<sequence length="75" mass="9180">MVQFIKILKKSQLLQNMFLKRKDYDKFSIWVYDIDNEDIETEIKKIDNLINKLNDQKREDNAEEIDKKIEEIEKC</sequence>
<dbReference type="Proteomes" id="UP000247702">
    <property type="component" value="Unassembled WGS sequence"/>
</dbReference>
<dbReference type="STRING" id="94130.A0A2Z6RM63"/>
<evidence type="ECO:0000256" key="1">
    <source>
        <dbReference type="SAM" id="Coils"/>
    </source>
</evidence>
<accession>A0A2Z6RM63</accession>
<reference evidence="2 3" key="1">
    <citation type="submission" date="2017-11" db="EMBL/GenBank/DDBJ databases">
        <title>The genome of Rhizophagus clarus HR1 reveals common genetic basis of auxotrophy among arbuscular mycorrhizal fungi.</title>
        <authorList>
            <person name="Kobayashi Y."/>
        </authorList>
    </citation>
    <scope>NUCLEOTIDE SEQUENCE [LARGE SCALE GENOMIC DNA]</scope>
    <source>
        <strain evidence="2 3">HR1</strain>
    </source>
</reference>
<gene>
    <name evidence="2" type="ORF">RclHR1_02170007</name>
</gene>
<protein>
    <submittedName>
        <fullName evidence="2">Uncharacterized protein</fullName>
    </submittedName>
</protein>
<feature type="coiled-coil region" evidence="1">
    <location>
        <begin position="36"/>
        <end position="63"/>
    </location>
</feature>
<keyword evidence="3" id="KW-1185">Reference proteome</keyword>
<organism evidence="2 3">
    <name type="scientific">Rhizophagus clarus</name>
    <dbReference type="NCBI Taxonomy" id="94130"/>
    <lineage>
        <taxon>Eukaryota</taxon>
        <taxon>Fungi</taxon>
        <taxon>Fungi incertae sedis</taxon>
        <taxon>Mucoromycota</taxon>
        <taxon>Glomeromycotina</taxon>
        <taxon>Glomeromycetes</taxon>
        <taxon>Glomerales</taxon>
        <taxon>Glomeraceae</taxon>
        <taxon>Rhizophagus</taxon>
    </lineage>
</organism>
<evidence type="ECO:0000313" key="3">
    <source>
        <dbReference type="Proteomes" id="UP000247702"/>
    </source>
</evidence>
<name>A0A2Z6RM63_9GLOM</name>
<dbReference type="EMBL" id="BEXD01001302">
    <property type="protein sequence ID" value="GBB93426.1"/>
    <property type="molecule type" value="Genomic_DNA"/>
</dbReference>
<proteinExistence type="predicted"/>
<evidence type="ECO:0000313" key="2">
    <source>
        <dbReference type="EMBL" id="GBB93426.1"/>
    </source>
</evidence>
<comment type="caution">
    <text evidence="2">The sequence shown here is derived from an EMBL/GenBank/DDBJ whole genome shotgun (WGS) entry which is preliminary data.</text>
</comment>
<keyword evidence="1" id="KW-0175">Coiled coil</keyword>
<dbReference type="AlphaFoldDB" id="A0A2Z6RM63"/>